<dbReference type="Proteomes" id="UP000790377">
    <property type="component" value="Unassembled WGS sequence"/>
</dbReference>
<evidence type="ECO:0000313" key="1">
    <source>
        <dbReference type="EMBL" id="KAH7905792.1"/>
    </source>
</evidence>
<accession>A0ACB7ZYQ5</accession>
<proteinExistence type="predicted"/>
<gene>
    <name evidence="1" type="ORF">BJ138DRAFT_1118152</name>
</gene>
<reference evidence="1" key="1">
    <citation type="journal article" date="2021" name="New Phytol.">
        <title>Evolutionary innovations through gain and loss of genes in the ectomycorrhizal Boletales.</title>
        <authorList>
            <person name="Wu G."/>
            <person name="Miyauchi S."/>
            <person name="Morin E."/>
            <person name="Kuo A."/>
            <person name="Drula E."/>
            <person name="Varga T."/>
            <person name="Kohler A."/>
            <person name="Feng B."/>
            <person name="Cao Y."/>
            <person name="Lipzen A."/>
            <person name="Daum C."/>
            <person name="Hundley H."/>
            <person name="Pangilinan J."/>
            <person name="Johnson J."/>
            <person name="Barry K."/>
            <person name="LaButti K."/>
            <person name="Ng V."/>
            <person name="Ahrendt S."/>
            <person name="Min B."/>
            <person name="Choi I.G."/>
            <person name="Park H."/>
            <person name="Plett J.M."/>
            <person name="Magnuson J."/>
            <person name="Spatafora J.W."/>
            <person name="Nagy L.G."/>
            <person name="Henrissat B."/>
            <person name="Grigoriev I.V."/>
            <person name="Yang Z.L."/>
            <person name="Xu J."/>
            <person name="Martin F.M."/>
        </authorList>
    </citation>
    <scope>NUCLEOTIDE SEQUENCE</scope>
    <source>
        <strain evidence="1">ATCC 28755</strain>
    </source>
</reference>
<keyword evidence="2" id="KW-1185">Reference proteome</keyword>
<evidence type="ECO:0000313" key="2">
    <source>
        <dbReference type="Proteomes" id="UP000790377"/>
    </source>
</evidence>
<dbReference type="EMBL" id="MU268122">
    <property type="protein sequence ID" value="KAH7905792.1"/>
    <property type="molecule type" value="Genomic_DNA"/>
</dbReference>
<sequence>MSARRTFVPRRSASRAEYKAMDSSPNHVIVNVHASDDLRSDVENFTSNTGTTGVNENFNADGDAINLYQHPRMTGARENSRSFNLDGISRPDMTPATEDTAKQPYPSLEKA</sequence>
<comment type="caution">
    <text evidence="1">The sequence shown here is derived from an EMBL/GenBank/DDBJ whole genome shotgun (WGS) entry which is preliminary data.</text>
</comment>
<organism evidence="1 2">
    <name type="scientific">Hygrophoropsis aurantiaca</name>
    <dbReference type="NCBI Taxonomy" id="72124"/>
    <lineage>
        <taxon>Eukaryota</taxon>
        <taxon>Fungi</taxon>
        <taxon>Dikarya</taxon>
        <taxon>Basidiomycota</taxon>
        <taxon>Agaricomycotina</taxon>
        <taxon>Agaricomycetes</taxon>
        <taxon>Agaricomycetidae</taxon>
        <taxon>Boletales</taxon>
        <taxon>Coniophorineae</taxon>
        <taxon>Hygrophoropsidaceae</taxon>
        <taxon>Hygrophoropsis</taxon>
    </lineage>
</organism>
<protein>
    <submittedName>
        <fullName evidence="1">Uncharacterized protein</fullName>
    </submittedName>
</protein>
<name>A0ACB7ZYQ5_9AGAM</name>